<protein>
    <submittedName>
        <fullName evidence="1">Uncharacterized protein</fullName>
    </submittedName>
</protein>
<accession>A0AAJ0HQQ2</accession>
<dbReference type="EMBL" id="JAUIQD010000002">
    <property type="protein sequence ID" value="KAK3359685.1"/>
    <property type="molecule type" value="Genomic_DNA"/>
</dbReference>
<comment type="caution">
    <text evidence="1">The sequence shown here is derived from an EMBL/GenBank/DDBJ whole genome shotgun (WGS) entry which is preliminary data.</text>
</comment>
<dbReference type="Proteomes" id="UP001275084">
    <property type="component" value="Unassembled WGS sequence"/>
</dbReference>
<proteinExistence type="predicted"/>
<evidence type="ECO:0000313" key="2">
    <source>
        <dbReference type="Proteomes" id="UP001275084"/>
    </source>
</evidence>
<name>A0AAJ0HQQ2_9PEZI</name>
<reference evidence="1" key="2">
    <citation type="submission" date="2023-06" db="EMBL/GenBank/DDBJ databases">
        <authorList>
            <consortium name="Lawrence Berkeley National Laboratory"/>
            <person name="Haridas S."/>
            <person name="Hensen N."/>
            <person name="Bonometti L."/>
            <person name="Westerberg I."/>
            <person name="Brannstrom I.O."/>
            <person name="Guillou S."/>
            <person name="Cros-Aarteil S."/>
            <person name="Calhoun S."/>
            <person name="Kuo A."/>
            <person name="Mondo S."/>
            <person name="Pangilinan J."/>
            <person name="Riley R."/>
            <person name="Labutti K."/>
            <person name="Andreopoulos B."/>
            <person name="Lipzen A."/>
            <person name="Chen C."/>
            <person name="Yanf M."/>
            <person name="Daum C."/>
            <person name="Ng V."/>
            <person name="Clum A."/>
            <person name="Steindorff A."/>
            <person name="Ohm R."/>
            <person name="Martin F."/>
            <person name="Silar P."/>
            <person name="Natvig D."/>
            <person name="Lalanne C."/>
            <person name="Gautier V."/>
            <person name="Ament-Velasquez S.L."/>
            <person name="Kruys A."/>
            <person name="Hutchinson M.I."/>
            <person name="Powell A.J."/>
            <person name="Barry K."/>
            <person name="Miller A.N."/>
            <person name="Grigoriev I.V."/>
            <person name="Debuchy R."/>
            <person name="Gladieux P."/>
            <person name="Thoren M.H."/>
            <person name="Johannesson H."/>
        </authorList>
    </citation>
    <scope>NUCLEOTIDE SEQUENCE</scope>
    <source>
        <strain evidence="1">CBS 955.72</strain>
    </source>
</reference>
<organism evidence="1 2">
    <name type="scientific">Lasiosphaeria hispida</name>
    <dbReference type="NCBI Taxonomy" id="260671"/>
    <lineage>
        <taxon>Eukaryota</taxon>
        <taxon>Fungi</taxon>
        <taxon>Dikarya</taxon>
        <taxon>Ascomycota</taxon>
        <taxon>Pezizomycotina</taxon>
        <taxon>Sordariomycetes</taxon>
        <taxon>Sordariomycetidae</taxon>
        <taxon>Sordariales</taxon>
        <taxon>Lasiosphaeriaceae</taxon>
        <taxon>Lasiosphaeria</taxon>
    </lineage>
</organism>
<keyword evidence="2" id="KW-1185">Reference proteome</keyword>
<dbReference type="AlphaFoldDB" id="A0AAJ0HQQ2"/>
<reference evidence="1" key="1">
    <citation type="journal article" date="2023" name="Mol. Phylogenet. Evol.">
        <title>Genome-scale phylogeny and comparative genomics of the fungal order Sordariales.</title>
        <authorList>
            <person name="Hensen N."/>
            <person name="Bonometti L."/>
            <person name="Westerberg I."/>
            <person name="Brannstrom I.O."/>
            <person name="Guillou S."/>
            <person name="Cros-Aarteil S."/>
            <person name="Calhoun S."/>
            <person name="Haridas S."/>
            <person name="Kuo A."/>
            <person name="Mondo S."/>
            <person name="Pangilinan J."/>
            <person name="Riley R."/>
            <person name="LaButti K."/>
            <person name="Andreopoulos B."/>
            <person name="Lipzen A."/>
            <person name="Chen C."/>
            <person name="Yan M."/>
            <person name="Daum C."/>
            <person name="Ng V."/>
            <person name="Clum A."/>
            <person name="Steindorff A."/>
            <person name="Ohm R.A."/>
            <person name="Martin F."/>
            <person name="Silar P."/>
            <person name="Natvig D.O."/>
            <person name="Lalanne C."/>
            <person name="Gautier V."/>
            <person name="Ament-Velasquez S.L."/>
            <person name="Kruys A."/>
            <person name="Hutchinson M.I."/>
            <person name="Powell A.J."/>
            <person name="Barry K."/>
            <person name="Miller A.N."/>
            <person name="Grigoriev I.V."/>
            <person name="Debuchy R."/>
            <person name="Gladieux P."/>
            <person name="Hiltunen Thoren M."/>
            <person name="Johannesson H."/>
        </authorList>
    </citation>
    <scope>NUCLEOTIDE SEQUENCE</scope>
    <source>
        <strain evidence="1">CBS 955.72</strain>
    </source>
</reference>
<gene>
    <name evidence="1" type="ORF">B0T25DRAFT_105642</name>
</gene>
<evidence type="ECO:0000313" key="1">
    <source>
        <dbReference type="EMBL" id="KAK3359685.1"/>
    </source>
</evidence>
<sequence length="284" mass="32029">MRKDVGRLSRIAGVWVRDWPSRPRLLPSPTCLHAGYNYTPWAASPHAWQGGWADRFHDFHEGHTIPKSQKKIPMWGQIRQHGRHLGRWPASSGRLAHADIGPVVEVEVRKVGQLQSWDDRLSQLQVLETRESIGRRLRCVVLPWHGGCFSVFSVFSKCRPPPRIGLKAEQLLLQLLRTSFRSRLAARLNVPMCLCQRQHASRTCCTHGSEGSDCSTSITVRNAHGSKATERAEARDLLLCPCSAFVPLSLLFPFPLRLASSIESHPPEFANRREFPARLSQGTD</sequence>